<evidence type="ECO:0000313" key="3">
    <source>
        <dbReference type="EMBL" id="MFD1834065.1"/>
    </source>
</evidence>
<proteinExistence type="predicted"/>
<dbReference type="InterPro" id="IPR050320">
    <property type="entry name" value="N5-glutamine_MTase"/>
</dbReference>
<dbReference type="GO" id="GO:0008168">
    <property type="term" value="F:methyltransferase activity"/>
    <property type="evidence" value="ECO:0007669"/>
    <property type="project" value="UniProtKB-KW"/>
</dbReference>
<dbReference type="PROSITE" id="PS00092">
    <property type="entry name" value="N6_MTASE"/>
    <property type="match status" value="1"/>
</dbReference>
<dbReference type="SUPFAM" id="SSF53335">
    <property type="entry name" value="S-adenosyl-L-methionine-dependent methyltransferases"/>
    <property type="match status" value="1"/>
</dbReference>
<feature type="compositionally biased region" description="Basic and acidic residues" evidence="1">
    <location>
        <begin position="1"/>
        <end position="19"/>
    </location>
</feature>
<feature type="compositionally biased region" description="Basic and acidic residues" evidence="1">
    <location>
        <begin position="337"/>
        <end position="356"/>
    </location>
</feature>
<dbReference type="Gene3D" id="3.40.50.150">
    <property type="entry name" value="Vaccinia Virus protein VP39"/>
    <property type="match status" value="1"/>
</dbReference>
<accession>A0ABW4PVC0</accession>
<protein>
    <submittedName>
        <fullName evidence="3">Methyltransferase</fullName>
    </submittedName>
</protein>
<evidence type="ECO:0000256" key="1">
    <source>
        <dbReference type="SAM" id="MobiDB-lite"/>
    </source>
</evidence>
<sequence>MTMVRWTEHGTERTARWHSENGAPAPKRLTVVDDAITANAALRRLRAGEGLLWRGDFPGARQMLKAVGRRMDHGTVPAHIDLASRFRAHREDRAQRSLVLSGLVVLLDEELRLDLRRAPDTAEACREAYGDLGEPSLVALNELQGVLSAWQWHVQGVPVPALGARVHPRHGVFSPSRSEYVDLVARAPLPREGDLTAFDLGTGTGVLAAVLARRGAARVVATDINPRAVECAKENVEHLELTDRVEVLEADLFPEGRADLVVCNPPWLPGEPTSPLELGIYDADSAMLGRFLSGLGDHLSPGGEGWLVLSDLAEHLHLRSRGELERRIEASGLQVVGREETAPRHPRSQDELDPLHAARSREVTSLWRLRPAA</sequence>
<dbReference type="PANTHER" id="PTHR18895:SF74">
    <property type="entry name" value="MTRF1L RELEASE FACTOR GLUTAMINE METHYLTRANSFERASE"/>
    <property type="match status" value="1"/>
</dbReference>
<gene>
    <name evidence="3" type="ORF">ACFSDA_03155</name>
</gene>
<evidence type="ECO:0000259" key="2">
    <source>
        <dbReference type="Pfam" id="PF05175"/>
    </source>
</evidence>
<keyword evidence="3" id="KW-0489">Methyltransferase</keyword>
<feature type="region of interest" description="Disordered" evidence="1">
    <location>
        <begin position="335"/>
        <end position="356"/>
    </location>
</feature>
<keyword evidence="3" id="KW-0808">Transferase</keyword>
<dbReference type="InterPro" id="IPR007848">
    <property type="entry name" value="Small_mtfrase_dom"/>
</dbReference>
<name>A0ABW4PVC0_9MICO</name>
<reference evidence="4" key="1">
    <citation type="journal article" date="2019" name="Int. J. Syst. Evol. Microbiol.">
        <title>The Global Catalogue of Microorganisms (GCM) 10K type strain sequencing project: providing services to taxonomists for standard genome sequencing and annotation.</title>
        <authorList>
            <consortium name="The Broad Institute Genomics Platform"/>
            <consortium name="The Broad Institute Genome Sequencing Center for Infectious Disease"/>
            <person name="Wu L."/>
            <person name="Ma J."/>
        </authorList>
    </citation>
    <scope>NUCLEOTIDE SEQUENCE [LARGE SCALE GENOMIC DNA]</scope>
    <source>
        <strain evidence="4">JCM 11650</strain>
    </source>
</reference>
<dbReference type="PANTHER" id="PTHR18895">
    <property type="entry name" value="HEMK METHYLTRANSFERASE"/>
    <property type="match status" value="1"/>
</dbReference>
<keyword evidence="4" id="KW-1185">Reference proteome</keyword>
<dbReference type="EMBL" id="JBHUFL010000002">
    <property type="protein sequence ID" value="MFD1834065.1"/>
    <property type="molecule type" value="Genomic_DNA"/>
</dbReference>
<feature type="region of interest" description="Disordered" evidence="1">
    <location>
        <begin position="1"/>
        <end position="22"/>
    </location>
</feature>
<dbReference type="InterPro" id="IPR029063">
    <property type="entry name" value="SAM-dependent_MTases_sf"/>
</dbReference>
<dbReference type="Proteomes" id="UP001597280">
    <property type="component" value="Unassembled WGS sequence"/>
</dbReference>
<dbReference type="CDD" id="cd02440">
    <property type="entry name" value="AdoMet_MTases"/>
    <property type="match status" value="1"/>
</dbReference>
<dbReference type="RefSeq" id="WP_343903506.1">
    <property type="nucleotide sequence ID" value="NZ_BAAAIS010000002.1"/>
</dbReference>
<feature type="domain" description="Methyltransferase small" evidence="2">
    <location>
        <begin position="165"/>
        <end position="310"/>
    </location>
</feature>
<evidence type="ECO:0000313" key="4">
    <source>
        <dbReference type="Proteomes" id="UP001597280"/>
    </source>
</evidence>
<organism evidence="3 4">
    <name type="scientific">Brachybacterium rhamnosum</name>
    <dbReference type="NCBI Taxonomy" id="173361"/>
    <lineage>
        <taxon>Bacteria</taxon>
        <taxon>Bacillati</taxon>
        <taxon>Actinomycetota</taxon>
        <taxon>Actinomycetes</taxon>
        <taxon>Micrococcales</taxon>
        <taxon>Dermabacteraceae</taxon>
        <taxon>Brachybacterium</taxon>
    </lineage>
</organism>
<dbReference type="GO" id="GO:0032259">
    <property type="term" value="P:methylation"/>
    <property type="evidence" value="ECO:0007669"/>
    <property type="project" value="UniProtKB-KW"/>
</dbReference>
<dbReference type="InterPro" id="IPR002052">
    <property type="entry name" value="DNA_methylase_N6_adenine_CS"/>
</dbReference>
<comment type="caution">
    <text evidence="3">The sequence shown here is derived from an EMBL/GenBank/DDBJ whole genome shotgun (WGS) entry which is preliminary data.</text>
</comment>
<dbReference type="Pfam" id="PF05175">
    <property type="entry name" value="MTS"/>
    <property type="match status" value="1"/>
</dbReference>